<proteinExistence type="predicted"/>
<organism evidence="2 3">
    <name type="scientific">Amycolatopsis halotolerans</name>
    <dbReference type="NCBI Taxonomy" id="330083"/>
    <lineage>
        <taxon>Bacteria</taxon>
        <taxon>Bacillati</taxon>
        <taxon>Actinomycetota</taxon>
        <taxon>Actinomycetes</taxon>
        <taxon>Pseudonocardiales</taxon>
        <taxon>Pseudonocardiaceae</taxon>
        <taxon>Amycolatopsis</taxon>
    </lineage>
</organism>
<evidence type="ECO:0000313" key="2">
    <source>
        <dbReference type="EMBL" id="MFC3517307.1"/>
    </source>
</evidence>
<protein>
    <submittedName>
        <fullName evidence="2">CaiB/BaiF CoA transferase family protein</fullName>
    </submittedName>
</protein>
<dbReference type="InterPro" id="IPR044855">
    <property type="entry name" value="CoA-Trfase_III_dom3_sf"/>
</dbReference>
<accession>A0ABV7QZG9</accession>
<dbReference type="Gene3D" id="3.40.50.10540">
    <property type="entry name" value="Crotonobetainyl-coa:carnitine coa-transferase, domain 1"/>
    <property type="match status" value="1"/>
</dbReference>
<reference evidence="3" key="1">
    <citation type="journal article" date="2019" name="Int. J. Syst. Evol. Microbiol.">
        <title>The Global Catalogue of Microorganisms (GCM) 10K type strain sequencing project: providing services to taxonomists for standard genome sequencing and annotation.</title>
        <authorList>
            <consortium name="The Broad Institute Genomics Platform"/>
            <consortium name="The Broad Institute Genome Sequencing Center for Infectious Disease"/>
            <person name="Wu L."/>
            <person name="Ma J."/>
        </authorList>
    </citation>
    <scope>NUCLEOTIDE SEQUENCE [LARGE SCALE GENOMIC DNA]</scope>
    <source>
        <strain evidence="3">CGMCC 4.7682</strain>
    </source>
</reference>
<dbReference type="SUPFAM" id="SSF89796">
    <property type="entry name" value="CoA-transferase family III (CaiB/BaiF)"/>
    <property type="match status" value="1"/>
</dbReference>
<dbReference type="GO" id="GO:0016740">
    <property type="term" value="F:transferase activity"/>
    <property type="evidence" value="ECO:0007669"/>
    <property type="project" value="UniProtKB-KW"/>
</dbReference>
<dbReference type="InterPro" id="IPR003673">
    <property type="entry name" value="CoA-Trfase_fam_III"/>
</dbReference>
<dbReference type="Gene3D" id="3.30.1540.10">
    <property type="entry name" value="formyl-coa transferase, domain 3"/>
    <property type="match status" value="1"/>
</dbReference>
<gene>
    <name evidence="2" type="ORF">ACFORO_44610</name>
</gene>
<dbReference type="PANTHER" id="PTHR48228">
    <property type="entry name" value="SUCCINYL-COA--D-CITRAMALATE COA-TRANSFERASE"/>
    <property type="match status" value="1"/>
</dbReference>
<name>A0ABV7QZG9_9PSEU</name>
<dbReference type="PANTHER" id="PTHR48228:SF5">
    <property type="entry name" value="ALPHA-METHYLACYL-COA RACEMASE"/>
    <property type="match status" value="1"/>
</dbReference>
<dbReference type="InterPro" id="IPR050509">
    <property type="entry name" value="CoA-transferase_III"/>
</dbReference>
<dbReference type="InterPro" id="IPR023606">
    <property type="entry name" value="CoA-Trfase_III_dom_1_sf"/>
</dbReference>
<feature type="region of interest" description="Disordered" evidence="1">
    <location>
        <begin position="339"/>
        <end position="360"/>
    </location>
</feature>
<dbReference type="EMBL" id="JBHRWI010000076">
    <property type="protein sequence ID" value="MFC3517307.1"/>
    <property type="molecule type" value="Genomic_DNA"/>
</dbReference>
<evidence type="ECO:0000256" key="1">
    <source>
        <dbReference type="SAM" id="MobiDB-lite"/>
    </source>
</evidence>
<dbReference type="RefSeq" id="WP_377872526.1">
    <property type="nucleotide sequence ID" value="NZ_JBHMAY010000038.1"/>
</dbReference>
<keyword evidence="2" id="KW-0808">Transferase</keyword>
<keyword evidence="3" id="KW-1185">Reference proteome</keyword>
<sequence length="401" mass="42932">MEDTHSGPLKGVRIVELGGVGPTPFACMLLADLGAEVLRIERPPGYDGGAPIEPRFELMHRGRRGVPLDLKNPDAVAAVLRMVERADALVEGFRPGVAEKLGLGPDECLAANPALVYGRMTGWGQDGPLATTAGHDVNYVSLTGVVHSIGEEGGPPVIPLNLTGDFGGGSLYLALGVVSALLESRSSGEGQVVDAAMVDGSASLMTAFYGFRAAGYWTDERGTNRLDSGAPWYQVYETKDGGWISLAANETRFWRNTLGMLGLAEDELPGQHDRQRWPEMKKRFAEVFRTKTRDEWCALAEGRDVCLAPVLSMAEAPHHPHLRARGTFVEVDGVVQPAPAPRFSRTPGAIQRPPAAPGEHADEALADWGFSAAEAAALRAGFGKPESRLRESSIGFPVRPH</sequence>
<dbReference type="Pfam" id="PF02515">
    <property type="entry name" value="CoA_transf_3"/>
    <property type="match status" value="1"/>
</dbReference>
<evidence type="ECO:0000313" key="3">
    <source>
        <dbReference type="Proteomes" id="UP001595764"/>
    </source>
</evidence>
<comment type="caution">
    <text evidence="2">The sequence shown here is derived from an EMBL/GenBank/DDBJ whole genome shotgun (WGS) entry which is preliminary data.</text>
</comment>
<dbReference type="Proteomes" id="UP001595764">
    <property type="component" value="Unassembled WGS sequence"/>
</dbReference>